<dbReference type="PANTHER" id="PTHR30582">
    <property type="entry name" value="L,D-TRANSPEPTIDASE"/>
    <property type="match status" value="1"/>
</dbReference>
<dbReference type="InterPro" id="IPR005490">
    <property type="entry name" value="LD_TPept_cat_dom"/>
</dbReference>
<keyword evidence="2" id="KW-0808">Transferase</keyword>
<proteinExistence type="predicted"/>
<evidence type="ECO:0000256" key="6">
    <source>
        <dbReference type="PROSITE-ProRule" id="PRU01373"/>
    </source>
</evidence>
<evidence type="ECO:0000256" key="2">
    <source>
        <dbReference type="ARBA" id="ARBA00022679"/>
    </source>
</evidence>
<keyword evidence="7" id="KW-0472">Membrane</keyword>
<keyword evidence="4 6" id="KW-0573">Peptidoglycan synthesis</keyword>
<dbReference type="SUPFAM" id="SSF141523">
    <property type="entry name" value="L,D-transpeptidase catalytic domain-like"/>
    <property type="match status" value="1"/>
</dbReference>
<dbReference type="SUPFAM" id="SSF143985">
    <property type="entry name" value="L,D-transpeptidase pre-catalytic domain-like"/>
    <property type="match status" value="1"/>
</dbReference>
<keyword evidence="3 6" id="KW-0133">Cell shape</keyword>
<dbReference type="RefSeq" id="WP_204654927.1">
    <property type="nucleotide sequence ID" value="NZ_JAFBFD010000044.1"/>
</dbReference>
<dbReference type="Gene3D" id="2.40.440.10">
    <property type="entry name" value="L,D-transpeptidase catalytic domain-like"/>
    <property type="match status" value="1"/>
</dbReference>
<sequence>MSRSKIHASKNNAPLKVSILVISIILLLLAGLYVWQSLTYKNRFLPQTTIGDLNVSGLTVKEANKKLTDEYSDLSFTITNQNETLQTIKKTEFGFQPDFATELTKWQTKQNSWAWPLSYFSKTKHTLAQAAFDEAQLDARSEALQAELTTWSQQQTQTKNATLTRNDTGFSITPEVNGNSIDVTKAMDAIKQAVLDGKSTVDLAGFVEKPTILSTDEALQKELATIEKVTNIEAYYKINGQTFQIPNDLIAQWVVYEDNHVNLDRTKVQQYVSELGANYNTSSNGSTFQSSLRGEVHIPAGTLSWTISTESETDALIADILAGEAFTRSPIAQGSASTSTPLIGNTYIEVDLVNQHMWYYKDGSLALETAVVTGKPTTPTPPGVFYVWNKARDEVLRGFNDDGTKYASPVKYWVPIDWTGVGIHDSDWQSAYGGQLWQTVGSHGCINTPPSVMAKLFDMIEVGTPVLVF</sequence>
<dbReference type="Pfam" id="PF12229">
    <property type="entry name" value="PG_binding_4"/>
    <property type="match status" value="1"/>
</dbReference>
<evidence type="ECO:0000256" key="5">
    <source>
        <dbReference type="ARBA" id="ARBA00023316"/>
    </source>
</evidence>
<protein>
    <submittedName>
        <fullName evidence="9">L,D-transpeptidase family protein</fullName>
    </submittedName>
</protein>
<comment type="pathway">
    <text evidence="1 6">Cell wall biogenesis; peptidoglycan biosynthesis.</text>
</comment>
<dbReference type="CDD" id="cd16913">
    <property type="entry name" value="YkuD_like"/>
    <property type="match status" value="1"/>
</dbReference>
<dbReference type="InterPro" id="IPR022029">
    <property type="entry name" value="YoaR-like_PG-bd"/>
</dbReference>
<dbReference type="Gene3D" id="3.10.20.800">
    <property type="match status" value="1"/>
</dbReference>
<feature type="active site" description="Nucleophile" evidence="6">
    <location>
        <position position="445"/>
    </location>
</feature>
<keyword evidence="7" id="KW-0812">Transmembrane</keyword>
<keyword evidence="7" id="KW-1133">Transmembrane helix</keyword>
<dbReference type="InterPro" id="IPR038054">
    <property type="entry name" value="LD_TPept-like_central_sf"/>
</dbReference>
<dbReference type="Proteomes" id="UP001595969">
    <property type="component" value="Unassembled WGS sequence"/>
</dbReference>
<evidence type="ECO:0000256" key="7">
    <source>
        <dbReference type="SAM" id="Phobius"/>
    </source>
</evidence>
<evidence type="ECO:0000256" key="1">
    <source>
        <dbReference type="ARBA" id="ARBA00004752"/>
    </source>
</evidence>
<feature type="transmembrane region" description="Helical" evidence="7">
    <location>
        <begin position="12"/>
        <end position="35"/>
    </location>
</feature>
<organism evidence="9 10">
    <name type="scientific">Enterococcus lemanii</name>
    <dbReference type="NCBI Taxonomy" id="1159752"/>
    <lineage>
        <taxon>Bacteria</taxon>
        <taxon>Bacillati</taxon>
        <taxon>Bacillota</taxon>
        <taxon>Bacilli</taxon>
        <taxon>Lactobacillales</taxon>
        <taxon>Enterococcaceae</taxon>
        <taxon>Enterococcus</taxon>
    </lineage>
</organism>
<reference evidence="10" key="1">
    <citation type="journal article" date="2019" name="Int. J. Syst. Evol. Microbiol.">
        <title>The Global Catalogue of Microorganisms (GCM) 10K type strain sequencing project: providing services to taxonomists for standard genome sequencing and annotation.</title>
        <authorList>
            <consortium name="The Broad Institute Genomics Platform"/>
            <consortium name="The Broad Institute Genome Sequencing Center for Infectious Disease"/>
            <person name="Wu L."/>
            <person name="Ma J."/>
        </authorList>
    </citation>
    <scope>NUCLEOTIDE SEQUENCE [LARGE SCALE GENOMIC DNA]</scope>
    <source>
        <strain evidence="10">CGMCC 1.19032</strain>
    </source>
</reference>
<accession>A0ABV9MSM8</accession>
<gene>
    <name evidence="9" type="ORF">ACFO5I_00130</name>
</gene>
<evidence type="ECO:0000313" key="9">
    <source>
        <dbReference type="EMBL" id="MFC4718181.1"/>
    </source>
</evidence>
<evidence type="ECO:0000256" key="4">
    <source>
        <dbReference type="ARBA" id="ARBA00022984"/>
    </source>
</evidence>
<evidence type="ECO:0000256" key="3">
    <source>
        <dbReference type="ARBA" id="ARBA00022960"/>
    </source>
</evidence>
<name>A0ABV9MSM8_9ENTE</name>
<keyword evidence="10" id="KW-1185">Reference proteome</keyword>
<feature type="active site" description="Proton donor/acceptor" evidence="6">
    <location>
        <position position="424"/>
    </location>
</feature>
<dbReference type="Pfam" id="PF03734">
    <property type="entry name" value="YkuD"/>
    <property type="match status" value="1"/>
</dbReference>
<comment type="caution">
    <text evidence="9">The sequence shown here is derived from an EMBL/GenBank/DDBJ whole genome shotgun (WGS) entry which is preliminary data.</text>
</comment>
<dbReference type="EMBL" id="JBHSGS010000002">
    <property type="protein sequence ID" value="MFC4718181.1"/>
    <property type="molecule type" value="Genomic_DNA"/>
</dbReference>
<evidence type="ECO:0000313" key="10">
    <source>
        <dbReference type="Proteomes" id="UP001595969"/>
    </source>
</evidence>
<evidence type="ECO:0000259" key="8">
    <source>
        <dbReference type="PROSITE" id="PS52029"/>
    </source>
</evidence>
<dbReference type="InterPro" id="IPR038063">
    <property type="entry name" value="Transpep_catalytic_dom"/>
</dbReference>
<keyword evidence="5 6" id="KW-0961">Cell wall biogenesis/degradation</keyword>
<dbReference type="InterPro" id="IPR050979">
    <property type="entry name" value="LD-transpeptidase"/>
</dbReference>
<feature type="domain" description="L,D-TPase catalytic" evidence="8">
    <location>
        <begin position="346"/>
        <end position="469"/>
    </location>
</feature>
<dbReference type="PROSITE" id="PS52029">
    <property type="entry name" value="LD_TPASE"/>
    <property type="match status" value="1"/>
</dbReference>
<dbReference type="PANTHER" id="PTHR30582:SF33">
    <property type="entry name" value="EXPORTED PROTEIN"/>
    <property type="match status" value="1"/>
</dbReference>